<dbReference type="Pfam" id="PF12437">
    <property type="entry name" value="GSIII_N"/>
    <property type="match status" value="1"/>
</dbReference>
<dbReference type="GO" id="GO:0006542">
    <property type="term" value="P:glutamine biosynthetic process"/>
    <property type="evidence" value="ECO:0007669"/>
    <property type="project" value="InterPro"/>
</dbReference>
<feature type="domain" description="GS catalytic" evidence="4">
    <location>
        <begin position="227"/>
        <end position="651"/>
    </location>
</feature>
<proteinExistence type="inferred from homology"/>
<dbReference type="EMBL" id="SJPS01000001">
    <property type="protein sequence ID" value="TWU30166.1"/>
    <property type="molecule type" value="Genomic_DNA"/>
</dbReference>
<comment type="similarity">
    <text evidence="1 2">Belongs to the glutamine synthetase family.</text>
</comment>
<evidence type="ECO:0000313" key="6">
    <source>
        <dbReference type="Proteomes" id="UP000318437"/>
    </source>
</evidence>
<dbReference type="PROSITE" id="PS00181">
    <property type="entry name" value="GLNA_ATP"/>
    <property type="match status" value="1"/>
</dbReference>
<dbReference type="Proteomes" id="UP000318437">
    <property type="component" value="Unassembled WGS sequence"/>
</dbReference>
<evidence type="ECO:0000256" key="2">
    <source>
        <dbReference type="RuleBase" id="RU000384"/>
    </source>
</evidence>
<dbReference type="InterPro" id="IPR014746">
    <property type="entry name" value="Gln_synth/guanido_kin_cat_dom"/>
</dbReference>
<dbReference type="EC" id="6.3.1.2" evidence="5"/>
<organism evidence="5 6">
    <name type="scientific">Bythopirellula polymerisocia</name>
    <dbReference type="NCBI Taxonomy" id="2528003"/>
    <lineage>
        <taxon>Bacteria</taxon>
        <taxon>Pseudomonadati</taxon>
        <taxon>Planctomycetota</taxon>
        <taxon>Planctomycetia</taxon>
        <taxon>Pirellulales</taxon>
        <taxon>Lacipirellulaceae</taxon>
        <taxon>Bythopirellula</taxon>
    </lineage>
</organism>
<evidence type="ECO:0000256" key="1">
    <source>
        <dbReference type="PROSITE-ProRule" id="PRU01330"/>
    </source>
</evidence>
<dbReference type="GO" id="GO:0004356">
    <property type="term" value="F:glutamine synthetase activity"/>
    <property type="evidence" value="ECO:0007669"/>
    <property type="project" value="UniProtKB-EC"/>
</dbReference>
<dbReference type="PANTHER" id="PTHR42974:SF1">
    <property type="entry name" value="TYPE-3 GLUTAMINE SYNTHETASE"/>
    <property type="match status" value="1"/>
</dbReference>
<dbReference type="PROSITE" id="PS51987">
    <property type="entry name" value="GS_CATALYTIC"/>
    <property type="match status" value="1"/>
</dbReference>
<accession>A0A5C6D4N8</accession>
<dbReference type="PROSITE" id="PS51986">
    <property type="entry name" value="GS_BETA_GRASP"/>
    <property type="match status" value="1"/>
</dbReference>
<name>A0A5C6D4N8_9BACT</name>
<dbReference type="Pfam" id="PF00120">
    <property type="entry name" value="Gln-synt_C"/>
    <property type="match status" value="1"/>
</dbReference>
<evidence type="ECO:0000313" key="5">
    <source>
        <dbReference type="EMBL" id="TWU30166.1"/>
    </source>
</evidence>
<dbReference type="InterPro" id="IPR040577">
    <property type="entry name" value="Gln-synt_C"/>
</dbReference>
<dbReference type="InterPro" id="IPR008147">
    <property type="entry name" value="Gln_synt_N"/>
</dbReference>
<dbReference type="InterPro" id="IPR022147">
    <property type="entry name" value="GSIII_N"/>
</dbReference>
<dbReference type="InterPro" id="IPR052725">
    <property type="entry name" value="GS_Type-3"/>
</dbReference>
<dbReference type="InterPro" id="IPR008146">
    <property type="entry name" value="Gln_synth_cat_dom"/>
</dbReference>
<dbReference type="SMART" id="SM01230">
    <property type="entry name" value="Gln-synt_C"/>
    <property type="match status" value="1"/>
</dbReference>
<keyword evidence="6" id="KW-1185">Reference proteome</keyword>
<comment type="caution">
    <text evidence="5">The sequence shown here is derived from an EMBL/GenBank/DDBJ whole genome shotgun (WGS) entry which is preliminary data.</text>
</comment>
<gene>
    <name evidence="5" type="primary">glnA_2</name>
    <name evidence="5" type="ORF">Pla144_09520</name>
</gene>
<dbReference type="SUPFAM" id="SSF55931">
    <property type="entry name" value="Glutamine synthetase/guanido kinase"/>
    <property type="match status" value="1"/>
</dbReference>
<evidence type="ECO:0000259" key="4">
    <source>
        <dbReference type="PROSITE" id="PS51987"/>
    </source>
</evidence>
<sequence>MSTLSYADPSVASEDRKSFGAVGGGGGESTGGRSPRMAAIAAVTNYQPLSPPLDFTNTPAHVLFGQNVFSKSVMKDRLPKPIYKSLIKTIEAGEKLDPAIADVVASAMKDWAIEKGATHYAHVFYPLTGATAEKHDSFLSPDGNGGAVTEFSGKQLIQGEPDGSSFPTGGIRQTFEARGYTIWDVTSPAYILENPNGTTLCIPTAFVSWTGEALDKKTPVLRSMQALNAQAQRILKLFGHADDSFVASTAGPEQEYFLVDRHFYFARPDLFTAGRSLFGATPPKGQEFDDHYFGAIPERVLAFMLDSERELLKLGIPIKTRHNEVAPGQFEIAPMFESANLATDHQQLLMTTLKRVAEKYGMACLTHEKPFAGVNGSGKHVNWSLGSSSQGNLLDPGETPHENAQFLVFCAAVIRAVYLNQGLLRASVATAGNDHRLGANEAPPAIISIFLGDQLTDVFEQIKGGGANSSIAKGTLSVGVDVLPPLPKDAGDRNRTSPFAFTGNRFEFRAVGSNQSIAGPLVVMNTIIAESLDYCATKLEKAIGDDPSKLHGALQSLLTELITECEPIIFNGDGYSDAWHAEAEKRGLLNLKTTVDALPELEGPGVKEIFTKYGVLSERELESRLETYLEQYCLTISVEAKLTVEMAKTLIFPAAVRYQSQLASTCANLAAVGIEFDTDTLEKITELVKGLQDSVAVLEKSLTDPDEQSTLDHAKYFAGDVLPAMATVRKYADLLEGWVADDLWPLPTYQEMLFIK</sequence>
<keyword evidence="5" id="KW-0436">Ligase</keyword>
<dbReference type="Gene3D" id="1.20.120.1560">
    <property type="match status" value="1"/>
</dbReference>
<dbReference type="AlphaFoldDB" id="A0A5C6D4N8"/>
<dbReference type="Gene3D" id="3.30.590.10">
    <property type="entry name" value="Glutamine synthetase/guanido kinase, catalytic domain"/>
    <property type="match status" value="1"/>
</dbReference>
<reference evidence="5 6" key="1">
    <citation type="submission" date="2019-02" db="EMBL/GenBank/DDBJ databases">
        <title>Deep-cultivation of Planctomycetes and their phenomic and genomic characterization uncovers novel biology.</title>
        <authorList>
            <person name="Wiegand S."/>
            <person name="Jogler M."/>
            <person name="Boedeker C."/>
            <person name="Pinto D."/>
            <person name="Vollmers J."/>
            <person name="Rivas-Marin E."/>
            <person name="Kohn T."/>
            <person name="Peeters S.H."/>
            <person name="Heuer A."/>
            <person name="Rast P."/>
            <person name="Oberbeckmann S."/>
            <person name="Bunk B."/>
            <person name="Jeske O."/>
            <person name="Meyerdierks A."/>
            <person name="Storesund J.E."/>
            <person name="Kallscheuer N."/>
            <person name="Luecker S."/>
            <person name="Lage O.M."/>
            <person name="Pohl T."/>
            <person name="Merkel B.J."/>
            <person name="Hornburger P."/>
            <person name="Mueller R.-W."/>
            <person name="Bruemmer F."/>
            <person name="Labrenz M."/>
            <person name="Spormann A.M."/>
            <person name="Op Den Camp H."/>
            <person name="Overmann J."/>
            <person name="Amann R."/>
            <person name="Jetten M.S.M."/>
            <person name="Mascher T."/>
            <person name="Medema M.H."/>
            <person name="Devos D.P."/>
            <person name="Kaster A.-K."/>
            <person name="Ovreas L."/>
            <person name="Rohde M."/>
            <person name="Galperin M.Y."/>
            <person name="Jogler C."/>
        </authorList>
    </citation>
    <scope>NUCLEOTIDE SEQUENCE [LARGE SCALE GENOMIC DNA]</scope>
    <source>
        <strain evidence="5 6">Pla144</strain>
    </source>
</reference>
<dbReference type="InterPro" id="IPR027303">
    <property type="entry name" value="Gln_synth_gly_rich_site"/>
</dbReference>
<dbReference type="OrthoDB" id="9807095at2"/>
<dbReference type="PANTHER" id="PTHR42974">
    <property type="entry name" value="GLUTAMINE SYNTHETASE"/>
    <property type="match status" value="1"/>
</dbReference>
<protein>
    <submittedName>
        <fullName evidence="5">Glutamine synthetase</fullName>
        <ecNumber evidence="5">6.3.1.2</ecNumber>
    </submittedName>
</protein>
<dbReference type="Pfam" id="PF18318">
    <property type="entry name" value="Gln-synt_C-ter"/>
    <property type="match status" value="1"/>
</dbReference>
<feature type="domain" description="GS beta-grasp" evidence="3">
    <location>
        <begin position="118"/>
        <end position="211"/>
    </location>
</feature>
<evidence type="ECO:0000259" key="3">
    <source>
        <dbReference type="PROSITE" id="PS51986"/>
    </source>
</evidence>